<evidence type="ECO:0000313" key="2">
    <source>
        <dbReference type="Proteomes" id="UP000234845"/>
    </source>
</evidence>
<evidence type="ECO:0000313" key="1">
    <source>
        <dbReference type="EMBL" id="PLW82375.1"/>
    </source>
</evidence>
<dbReference type="InterPro" id="IPR038693">
    <property type="entry name" value="PaaB_sf"/>
</dbReference>
<dbReference type="NCBIfam" id="TIGR02157">
    <property type="entry name" value="PA_CoA_Oxy2"/>
    <property type="match status" value="1"/>
</dbReference>
<dbReference type="EMBL" id="PKLZ01000008">
    <property type="protein sequence ID" value="PLW82375.1"/>
    <property type="molecule type" value="Genomic_DNA"/>
</dbReference>
<keyword evidence="2" id="KW-1185">Reference proteome</keyword>
<dbReference type="PIRSF" id="PIRSF030200">
    <property type="entry name" value="PaaB"/>
    <property type="match status" value="1"/>
</dbReference>
<accession>A0A2N5Y1V1</accession>
<protein>
    <submittedName>
        <fullName evidence="1">1,2-phenylacetyl-CoA epoxidase subunit B</fullName>
    </submittedName>
</protein>
<dbReference type="Proteomes" id="UP000234845">
    <property type="component" value="Unassembled WGS sequence"/>
</dbReference>
<gene>
    <name evidence="1" type="ORF">CWI75_11475</name>
</gene>
<dbReference type="Pfam" id="PF06243">
    <property type="entry name" value="PaaB"/>
    <property type="match status" value="1"/>
</dbReference>
<name>A0A2N5Y1V1_9GAMM</name>
<organism evidence="1 2">
    <name type="scientific">Kineobactrum sediminis</name>
    <dbReference type="NCBI Taxonomy" id="1905677"/>
    <lineage>
        <taxon>Bacteria</taxon>
        <taxon>Pseudomonadati</taxon>
        <taxon>Pseudomonadota</taxon>
        <taxon>Gammaproteobacteria</taxon>
        <taxon>Cellvibrionales</taxon>
        <taxon>Halieaceae</taxon>
        <taxon>Kineobactrum</taxon>
    </lineage>
</organism>
<dbReference type="InterPro" id="IPR009359">
    <property type="entry name" value="PaaB"/>
</dbReference>
<comment type="caution">
    <text evidence="1">The sequence shown here is derived from an EMBL/GenBank/DDBJ whole genome shotgun (WGS) entry which is preliminary data.</text>
</comment>
<dbReference type="OrthoDB" id="8593533at2"/>
<proteinExistence type="predicted"/>
<dbReference type="AlphaFoldDB" id="A0A2N5Y1V1"/>
<dbReference type="Gene3D" id="3.10.20.520">
    <property type="entry name" value="Phenylacetic acid degradation B"/>
    <property type="match status" value="1"/>
</dbReference>
<reference evidence="2" key="1">
    <citation type="submission" date="2017-11" db="EMBL/GenBank/DDBJ databases">
        <title>The draft genome sequence of Chromatocurvus sp. F02.</title>
        <authorList>
            <person name="Du Z.-J."/>
            <person name="Chang Y.-Q."/>
        </authorList>
    </citation>
    <scope>NUCLEOTIDE SEQUENCE [LARGE SCALE GENOMIC DNA]</scope>
    <source>
        <strain evidence="2">F02</strain>
    </source>
</reference>
<sequence>MSAHMKLFEVFIRSRRGLDHKHVGSLHAEDPAQALEYARDVYTRRSEGVSIWVVNSSAIVSSQETDCESFYDPLDDKPYRHATHYQLPDEVNNM</sequence>